<dbReference type="GO" id="GO:0003676">
    <property type="term" value="F:nucleic acid binding"/>
    <property type="evidence" value="ECO:0007669"/>
    <property type="project" value="InterPro"/>
</dbReference>
<dbReference type="CDD" id="cd00303">
    <property type="entry name" value="retropepsin_like"/>
    <property type="match status" value="1"/>
</dbReference>
<gene>
    <name evidence="4" type="ORF">BB558_006460</name>
</gene>
<keyword evidence="2" id="KW-0863">Zinc-finger</keyword>
<keyword evidence="2" id="KW-0479">Metal-binding</keyword>
<keyword evidence="1" id="KW-0064">Aspartyl protease</keyword>
<reference evidence="4 5" key="1">
    <citation type="journal article" date="2018" name="MBio">
        <title>Comparative Genomics Reveals the Core Gene Toolbox for the Fungus-Insect Symbiosis.</title>
        <authorList>
            <person name="Wang Y."/>
            <person name="Stata M."/>
            <person name="Wang W."/>
            <person name="Stajich J.E."/>
            <person name="White M.M."/>
            <person name="Moncalvo J.M."/>
        </authorList>
    </citation>
    <scope>NUCLEOTIDE SEQUENCE [LARGE SCALE GENOMIC DNA]</scope>
    <source>
        <strain evidence="4 5">AUS-126-30</strain>
    </source>
</reference>
<dbReference type="GO" id="GO:0008270">
    <property type="term" value="F:zinc ion binding"/>
    <property type="evidence" value="ECO:0007669"/>
    <property type="project" value="UniProtKB-KW"/>
</dbReference>
<name>A0A2U1IXN0_SMIAN</name>
<dbReference type="EMBL" id="MBFU01000785">
    <property type="protein sequence ID" value="PVZ97576.1"/>
    <property type="molecule type" value="Genomic_DNA"/>
</dbReference>
<dbReference type="InterPro" id="IPR036875">
    <property type="entry name" value="Znf_CCHC_sf"/>
</dbReference>
<evidence type="ECO:0000256" key="1">
    <source>
        <dbReference type="ARBA" id="ARBA00022750"/>
    </source>
</evidence>
<dbReference type="Proteomes" id="UP000245591">
    <property type="component" value="Unassembled WGS sequence"/>
</dbReference>
<dbReference type="InterPro" id="IPR001878">
    <property type="entry name" value="Znf_CCHC"/>
</dbReference>
<dbReference type="Gene3D" id="4.10.60.10">
    <property type="entry name" value="Zinc finger, CCHC-type"/>
    <property type="match status" value="1"/>
</dbReference>
<keyword evidence="1" id="KW-0645">Protease</keyword>
<protein>
    <recommendedName>
        <fullName evidence="3">CCHC-type domain-containing protein</fullName>
    </recommendedName>
</protein>
<evidence type="ECO:0000259" key="3">
    <source>
        <dbReference type="PROSITE" id="PS50158"/>
    </source>
</evidence>
<sequence>MRAEQNPKHESKFCYICKKPGHIPYYCPTKNTPDFKQTNNNISVSNNTEKPVNYIELASVSSSIFKKDENKIDMAEVFVADKRKSKKVRLGEEVDNMVDNSEMEIDNERAIKSTAKKNYISTNSNLGKEKYSIQKELTKTKANISLAQLLRISPIAKEDLVQMLKNTDEVSGGSSQINNIGMENNTSNCKAIIEIKGNQYSAILDTGAACSVVSSSLVKKLGLSITQSSNQQIITADGAKHPVKGVVTNFPVSISNILFPIDVV</sequence>
<dbReference type="Pfam" id="PF13650">
    <property type="entry name" value="Asp_protease_2"/>
    <property type="match status" value="1"/>
</dbReference>
<dbReference type="GO" id="GO:0004190">
    <property type="term" value="F:aspartic-type endopeptidase activity"/>
    <property type="evidence" value="ECO:0007669"/>
    <property type="project" value="UniProtKB-KW"/>
</dbReference>
<dbReference type="GO" id="GO:0006508">
    <property type="term" value="P:proteolysis"/>
    <property type="evidence" value="ECO:0007669"/>
    <property type="project" value="InterPro"/>
</dbReference>
<evidence type="ECO:0000313" key="4">
    <source>
        <dbReference type="EMBL" id="PVZ97576.1"/>
    </source>
</evidence>
<dbReference type="SUPFAM" id="SSF50630">
    <property type="entry name" value="Acid proteases"/>
    <property type="match status" value="1"/>
</dbReference>
<evidence type="ECO:0000256" key="2">
    <source>
        <dbReference type="PROSITE-ProRule" id="PRU00047"/>
    </source>
</evidence>
<dbReference type="PROSITE" id="PS00141">
    <property type="entry name" value="ASP_PROTEASE"/>
    <property type="match status" value="1"/>
</dbReference>
<organism evidence="4 5">
    <name type="scientific">Smittium angustum</name>
    <dbReference type="NCBI Taxonomy" id="133377"/>
    <lineage>
        <taxon>Eukaryota</taxon>
        <taxon>Fungi</taxon>
        <taxon>Fungi incertae sedis</taxon>
        <taxon>Zoopagomycota</taxon>
        <taxon>Kickxellomycotina</taxon>
        <taxon>Harpellomycetes</taxon>
        <taxon>Harpellales</taxon>
        <taxon>Legeriomycetaceae</taxon>
        <taxon>Smittium</taxon>
    </lineage>
</organism>
<comment type="caution">
    <text evidence="4">The sequence shown here is derived from an EMBL/GenBank/DDBJ whole genome shotgun (WGS) entry which is preliminary data.</text>
</comment>
<dbReference type="PROSITE" id="PS50158">
    <property type="entry name" value="ZF_CCHC"/>
    <property type="match status" value="1"/>
</dbReference>
<feature type="domain" description="CCHC-type" evidence="3">
    <location>
        <begin position="14"/>
        <end position="28"/>
    </location>
</feature>
<dbReference type="InterPro" id="IPR001969">
    <property type="entry name" value="Aspartic_peptidase_AS"/>
</dbReference>
<keyword evidence="5" id="KW-1185">Reference proteome</keyword>
<dbReference type="SUPFAM" id="SSF57756">
    <property type="entry name" value="Retrovirus zinc finger-like domains"/>
    <property type="match status" value="1"/>
</dbReference>
<evidence type="ECO:0000313" key="5">
    <source>
        <dbReference type="Proteomes" id="UP000245591"/>
    </source>
</evidence>
<accession>A0A2U1IXN0</accession>
<dbReference type="Gene3D" id="2.40.70.10">
    <property type="entry name" value="Acid Proteases"/>
    <property type="match status" value="1"/>
</dbReference>
<keyword evidence="2" id="KW-0862">Zinc</keyword>
<keyword evidence="1" id="KW-0378">Hydrolase</keyword>
<dbReference type="InterPro" id="IPR021109">
    <property type="entry name" value="Peptidase_aspartic_dom_sf"/>
</dbReference>
<dbReference type="AlphaFoldDB" id="A0A2U1IXN0"/>
<proteinExistence type="predicted"/>